<dbReference type="Proteomes" id="UP001597380">
    <property type="component" value="Unassembled WGS sequence"/>
</dbReference>
<feature type="chain" id="PRO_5047344695" evidence="1">
    <location>
        <begin position="22"/>
        <end position="404"/>
    </location>
</feature>
<dbReference type="Gene3D" id="2.40.160.10">
    <property type="entry name" value="Porin"/>
    <property type="match status" value="1"/>
</dbReference>
<dbReference type="RefSeq" id="WP_345339699.1">
    <property type="nucleotide sequence ID" value="NZ_BAABLI010000011.1"/>
</dbReference>
<keyword evidence="1" id="KW-0732">Signal</keyword>
<organism evidence="3 4">
    <name type="scientific">Corallincola platygyrae</name>
    <dbReference type="NCBI Taxonomy" id="1193278"/>
    <lineage>
        <taxon>Bacteria</taxon>
        <taxon>Pseudomonadati</taxon>
        <taxon>Pseudomonadota</taxon>
        <taxon>Gammaproteobacteria</taxon>
        <taxon>Alteromonadales</taxon>
        <taxon>Psychromonadaceae</taxon>
        <taxon>Corallincola</taxon>
    </lineage>
</organism>
<accession>A0ABW4XT40</accession>
<dbReference type="EMBL" id="JBHUHT010000014">
    <property type="protein sequence ID" value="MFD2096994.1"/>
    <property type="molecule type" value="Genomic_DNA"/>
</dbReference>
<evidence type="ECO:0000313" key="4">
    <source>
        <dbReference type="Proteomes" id="UP001597380"/>
    </source>
</evidence>
<protein>
    <submittedName>
        <fullName evidence="3">Porin</fullName>
    </submittedName>
</protein>
<dbReference type="SUPFAM" id="SSF56935">
    <property type="entry name" value="Porins"/>
    <property type="match status" value="1"/>
</dbReference>
<dbReference type="InterPro" id="IPR023614">
    <property type="entry name" value="Porin_dom_sf"/>
</dbReference>
<dbReference type="InterPro" id="IPR033900">
    <property type="entry name" value="Gram_neg_porin_domain"/>
</dbReference>
<feature type="domain" description="Porin" evidence="2">
    <location>
        <begin position="14"/>
        <end position="361"/>
    </location>
</feature>
<evidence type="ECO:0000313" key="3">
    <source>
        <dbReference type="EMBL" id="MFD2096994.1"/>
    </source>
</evidence>
<comment type="caution">
    <text evidence="3">The sequence shown here is derived from an EMBL/GenBank/DDBJ whole genome shotgun (WGS) entry which is preliminary data.</text>
</comment>
<keyword evidence="4" id="KW-1185">Reference proteome</keyword>
<evidence type="ECO:0000259" key="2">
    <source>
        <dbReference type="Pfam" id="PF13609"/>
    </source>
</evidence>
<sequence length="404" mass="45329">MKASALSVLIAASLAAPSVVADDSESARIKSLEQRVSELESDAQLNSWLERFHVNGFASMAIGRADNNAGYAGYDDEDFDYEQGSLFAVQTTYDINENMEATMQLITRGRQDWEPKIEWAFVSYQFDNGTKVRGGKLRLPFYMLSDYLEVGYAYPWARPSEEVYGVVPVTSYTGIDVLHSVDFEESTLTFQPILGEATVDSDDSRLGVETDFEKVMGMATTYDWDELTLRASYFRSDTKFDDASRPDLVDLLDDKTGEFFGVGARWDQGDWMVMAEFTRIEVDDAYPDTDSVYIGATYRFDQFSPYLMYSWVESKDNDEREIPIPGLVSALDVERAAYSAGVRWDFMTGMALKLDLTYTDDFDETTGGLPGNIGVSPDFPQVGAINTGEYDDSFVYSVVLDVVF</sequence>
<feature type="signal peptide" evidence="1">
    <location>
        <begin position="1"/>
        <end position="21"/>
    </location>
</feature>
<proteinExistence type="predicted"/>
<name>A0ABW4XT40_9GAMM</name>
<reference evidence="4" key="1">
    <citation type="journal article" date="2019" name="Int. J. Syst. Evol. Microbiol.">
        <title>The Global Catalogue of Microorganisms (GCM) 10K type strain sequencing project: providing services to taxonomists for standard genome sequencing and annotation.</title>
        <authorList>
            <consortium name="The Broad Institute Genomics Platform"/>
            <consortium name="The Broad Institute Genome Sequencing Center for Infectious Disease"/>
            <person name="Wu L."/>
            <person name="Ma J."/>
        </authorList>
    </citation>
    <scope>NUCLEOTIDE SEQUENCE [LARGE SCALE GENOMIC DNA]</scope>
    <source>
        <strain evidence="4">CGMCC 1.10992</strain>
    </source>
</reference>
<gene>
    <name evidence="3" type="ORF">ACFSJ3_13440</name>
</gene>
<evidence type="ECO:0000256" key="1">
    <source>
        <dbReference type="SAM" id="SignalP"/>
    </source>
</evidence>
<dbReference type="Pfam" id="PF13609">
    <property type="entry name" value="Porin_4"/>
    <property type="match status" value="1"/>
</dbReference>